<feature type="transmembrane region" description="Helical" evidence="1">
    <location>
        <begin position="6"/>
        <end position="26"/>
    </location>
</feature>
<comment type="caution">
    <text evidence="2">The sequence shown here is derived from an EMBL/GenBank/DDBJ whole genome shotgun (WGS) entry which is preliminary data.</text>
</comment>
<reference evidence="2" key="1">
    <citation type="journal article" date="2015" name="Nature">
        <title>rRNA introns, odd ribosomes, and small enigmatic genomes across a large radiation of phyla.</title>
        <authorList>
            <person name="Brown C.T."/>
            <person name="Hug L.A."/>
            <person name="Thomas B.C."/>
            <person name="Sharon I."/>
            <person name="Castelle C.J."/>
            <person name="Singh A."/>
            <person name="Wilkins M.J."/>
            <person name="Williams K.H."/>
            <person name="Banfield J.F."/>
        </authorList>
    </citation>
    <scope>NUCLEOTIDE SEQUENCE [LARGE SCALE GENOMIC DNA]</scope>
</reference>
<accession>A0A0G1FPX0</accession>
<dbReference type="Proteomes" id="UP000034090">
    <property type="component" value="Unassembled WGS sequence"/>
</dbReference>
<keyword evidence="1" id="KW-0812">Transmembrane</keyword>
<proteinExistence type="predicted"/>
<evidence type="ECO:0000256" key="1">
    <source>
        <dbReference type="SAM" id="Phobius"/>
    </source>
</evidence>
<organism evidence="2">
    <name type="scientific">Candidatus Woesebacteria bacterium GW2011_GWB1_43_14</name>
    <dbReference type="NCBI Taxonomy" id="1618578"/>
    <lineage>
        <taxon>Bacteria</taxon>
        <taxon>Candidatus Woeseibacteriota</taxon>
    </lineage>
</organism>
<dbReference type="EMBL" id="LCFQ01000013">
    <property type="protein sequence ID" value="KKS97076.1"/>
    <property type="molecule type" value="Genomic_DNA"/>
</dbReference>
<keyword evidence="1" id="KW-0472">Membrane</keyword>
<evidence type="ECO:0000313" key="2">
    <source>
        <dbReference type="EMBL" id="KKS97076.1"/>
    </source>
</evidence>
<name>A0A0G1FPX0_9BACT</name>
<gene>
    <name evidence="2" type="ORF">UV74_C0013G0198</name>
</gene>
<dbReference type="AlphaFoldDB" id="A0A0G1FPX0"/>
<protein>
    <submittedName>
        <fullName evidence="2">Uncharacterized protein</fullName>
    </submittedName>
</protein>
<keyword evidence="1" id="KW-1133">Transmembrane helix</keyword>
<sequence length="115" mass="13208">MLIRRIVNSFLILFALFTLALIGYYLTKSVLNMQTQEFPTRVTFDKKPYREAYGSLKYAQGECDLDNECEPSGCSEEVCSSDPNINTACEIKKDFPDNQSYRCGCFDSRCAWIEK</sequence>